<dbReference type="InterPro" id="IPR019199">
    <property type="entry name" value="Virulence_VapD/CRISPR_Cas2"/>
</dbReference>
<dbReference type="Proteomes" id="UP001518990">
    <property type="component" value="Unassembled WGS sequence"/>
</dbReference>
<keyword evidence="11" id="KW-1185">Reference proteome</keyword>
<dbReference type="Gene3D" id="3.30.70.240">
    <property type="match status" value="1"/>
</dbReference>
<dbReference type="EMBL" id="JACTNF010000041">
    <property type="protein sequence ID" value="MBO1077096.1"/>
    <property type="molecule type" value="Genomic_DNA"/>
</dbReference>
<comment type="similarity">
    <text evidence="2 9">Belongs to the CRISPR-associated endoribonuclease Cas2 protein family.</text>
</comment>
<dbReference type="PANTHER" id="PTHR34405">
    <property type="entry name" value="CRISPR-ASSOCIATED ENDORIBONUCLEASE CAS2"/>
    <property type="match status" value="1"/>
</dbReference>
<keyword evidence="4 9" id="KW-0479">Metal-binding</keyword>
<dbReference type="NCBIfam" id="TIGR01573">
    <property type="entry name" value="cas2"/>
    <property type="match status" value="1"/>
</dbReference>
<organism evidence="10 11">
    <name type="scientific">Roseomonas marmotae</name>
    <dbReference type="NCBI Taxonomy" id="2768161"/>
    <lineage>
        <taxon>Bacteria</taxon>
        <taxon>Pseudomonadati</taxon>
        <taxon>Pseudomonadota</taxon>
        <taxon>Alphaproteobacteria</taxon>
        <taxon>Acetobacterales</taxon>
        <taxon>Roseomonadaceae</taxon>
        <taxon>Roseomonas</taxon>
    </lineage>
</organism>
<keyword evidence="5 9" id="KW-0255">Endonuclease</keyword>
<proteinExistence type="inferred from homology"/>
<dbReference type="GO" id="GO:0004519">
    <property type="term" value="F:endonuclease activity"/>
    <property type="evidence" value="ECO:0007669"/>
    <property type="project" value="UniProtKB-KW"/>
</dbReference>
<evidence type="ECO:0000256" key="3">
    <source>
        <dbReference type="ARBA" id="ARBA00022722"/>
    </source>
</evidence>
<dbReference type="RefSeq" id="WP_207450923.1">
    <property type="nucleotide sequence ID" value="NZ_JACTNF010000041.1"/>
</dbReference>
<comment type="caution">
    <text evidence="10">The sequence shown here is derived from an EMBL/GenBank/DDBJ whole genome shotgun (WGS) entry which is preliminary data.</text>
</comment>
<keyword evidence="7 9" id="KW-0460">Magnesium</keyword>
<keyword evidence="3 9" id="KW-0540">Nuclease</keyword>
<dbReference type="InterPro" id="IPR021127">
    <property type="entry name" value="CRISPR_associated_Cas2"/>
</dbReference>
<dbReference type="EC" id="3.1.-.-" evidence="9"/>
<evidence type="ECO:0000256" key="8">
    <source>
        <dbReference type="ARBA" id="ARBA00023118"/>
    </source>
</evidence>
<accession>A0ABS3KHZ1</accession>
<evidence type="ECO:0000256" key="1">
    <source>
        <dbReference type="ARBA" id="ARBA00001946"/>
    </source>
</evidence>
<gene>
    <name evidence="9 10" type="primary">cas2</name>
    <name evidence="10" type="ORF">IAI60_21035</name>
</gene>
<evidence type="ECO:0000256" key="4">
    <source>
        <dbReference type="ARBA" id="ARBA00022723"/>
    </source>
</evidence>
<dbReference type="CDD" id="cd09725">
    <property type="entry name" value="Cas2_I_II_III"/>
    <property type="match status" value="1"/>
</dbReference>
<dbReference type="SUPFAM" id="SSF143430">
    <property type="entry name" value="TTP0101/SSO1404-like"/>
    <property type="match status" value="1"/>
</dbReference>
<dbReference type="HAMAP" id="MF_01471">
    <property type="entry name" value="Cas2"/>
    <property type="match status" value="1"/>
</dbReference>
<evidence type="ECO:0000256" key="7">
    <source>
        <dbReference type="ARBA" id="ARBA00022842"/>
    </source>
</evidence>
<comment type="subunit">
    <text evidence="9">Homodimer, forms a heterotetramer with a Cas1 homodimer.</text>
</comment>
<comment type="function">
    <text evidence="9">CRISPR (clustered regularly interspaced short palindromic repeat), is an adaptive immune system that provides protection against mobile genetic elements (viruses, transposable elements and conjugative plasmids). CRISPR clusters contain sequences complementary to antecedent mobile elements and target invading nucleic acids. CRISPR clusters are transcribed and processed into CRISPR RNA (crRNA). Functions as a ssRNA-specific endoribonuclease. Involved in the integration of spacer DNA into the CRISPR cassette.</text>
</comment>
<evidence type="ECO:0000256" key="9">
    <source>
        <dbReference type="HAMAP-Rule" id="MF_01471"/>
    </source>
</evidence>
<evidence type="ECO:0000256" key="5">
    <source>
        <dbReference type="ARBA" id="ARBA00022759"/>
    </source>
</evidence>
<evidence type="ECO:0000256" key="6">
    <source>
        <dbReference type="ARBA" id="ARBA00022801"/>
    </source>
</evidence>
<evidence type="ECO:0000313" key="10">
    <source>
        <dbReference type="EMBL" id="MBO1077096.1"/>
    </source>
</evidence>
<protein>
    <recommendedName>
        <fullName evidence="9">CRISPR-associated endoribonuclease Cas2</fullName>
        <ecNumber evidence="9">3.1.-.-</ecNumber>
    </recommendedName>
</protein>
<comment type="cofactor">
    <cofactor evidence="1 9">
        <name>Mg(2+)</name>
        <dbReference type="ChEBI" id="CHEBI:18420"/>
    </cofactor>
</comment>
<reference evidence="10 11" key="1">
    <citation type="submission" date="2020-09" db="EMBL/GenBank/DDBJ databases">
        <title>Roseomonas.</title>
        <authorList>
            <person name="Zhu W."/>
        </authorList>
    </citation>
    <scope>NUCLEOTIDE SEQUENCE [LARGE SCALE GENOMIC DNA]</scope>
    <source>
        <strain evidence="10 11">1311</strain>
    </source>
</reference>
<evidence type="ECO:0000256" key="2">
    <source>
        <dbReference type="ARBA" id="ARBA00009959"/>
    </source>
</evidence>
<name>A0ABS3KHZ1_9PROT</name>
<keyword evidence="6 9" id="KW-0378">Hydrolase</keyword>
<dbReference type="Pfam" id="PF09827">
    <property type="entry name" value="CRISPR_Cas2"/>
    <property type="match status" value="1"/>
</dbReference>
<evidence type="ECO:0000313" key="11">
    <source>
        <dbReference type="Proteomes" id="UP001518990"/>
    </source>
</evidence>
<sequence>MYVLITYDVEARRTRRFHKLLSRYLVQEQNSVFGGEMTNATLLRLHRELAKIARDDDRVFQVIAENRHNVAVSLLCKSDTNATLQNVPHDHHIKNNMVL</sequence>
<feature type="binding site" evidence="9">
    <location>
        <position position="8"/>
    </location>
    <ligand>
        <name>Mg(2+)</name>
        <dbReference type="ChEBI" id="CHEBI:18420"/>
        <note>catalytic</note>
    </ligand>
</feature>
<keyword evidence="8 9" id="KW-0051">Antiviral defense</keyword>